<evidence type="ECO:0000313" key="2">
    <source>
        <dbReference type="Proteomes" id="UP001153331"/>
    </source>
</evidence>
<comment type="caution">
    <text evidence="1">The sequence shown here is derived from an EMBL/GenBank/DDBJ whole genome shotgun (WGS) entry which is preliminary data.</text>
</comment>
<sequence>MSVLFMSRYAVLAFCILSNPRYLALASSINACDWQTKDLEHNTTSVRVTAWVERPNFRGTFDILWTSLVTVGISTYTMLCLNLPAPKDTYLRLVGRRILWMMLGIMGPEFVLTYAAGQWSRAKWSVQAFQELGHSDWHMRQAFFADMGGFVFHAQDASPFPLNARQLHWLVQHKYVDYPRITKREIWDKSKQDTFTKIITAFQVGYLIIQCAARAAQKLTITTLELNALAIVVCSLMTCYAWLHKPADVHSPVHIYSSKTLEEIIGNRDWDLTPLDHVDENGPAYSVNVQAFMRMPVIPPERPIQRIPNDRFPTNPYGVQEYLLCFATLLFTAIHVAGWNFDFPTDLERKLWRISSLLLFGITVAFWVFETIASWTRLGRWRTIWLHVFNRAGLERHRHQMLRKATLTVKRKNTELPLPWEFATITPLAIIYGVARVYLIVEAFAELRNINASAYVNVEWTEFIPHV</sequence>
<dbReference type="EMBL" id="JAPHNI010000408">
    <property type="protein sequence ID" value="KAJ8111415.1"/>
    <property type="molecule type" value="Genomic_DNA"/>
</dbReference>
<dbReference type="Proteomes" id="UP001153331">
    <property type="component" value="Unassembled WGS sequence"/>
</dbReference>
<organism evidence="1 2">
    <name type="scientific">Boeremia exigua</name>
    <dbReference type="NCBI Taxonomy" id="749465"/>
    <lineage>
        <taxon>Eukaryota</taxon>
        <taxon>Fungi</taxon>
        <taxon>Dikarya</taxon>
        <taxon>Ascomycota</taxon>
        <taxon>Pezizomycotina</taxon>
        <taxon>Dothideomycetes</taxon>
        <taxon>Pleosporomycetidae</taxon>
        <taxon>Pleosporales</taxon>
        <taxon>Pleosporineae</taxon>
        <taxon>Didymellaceae</taxon>
        <taxon>Boeremia</taxon>
    </lineage>
</organism>
<gene>
    <name evidence="1" type="ORF">OPT61_g5986</name>
</gene>
<reference evidence="1" key="1">
    <citation type="submission" date="2022-11" db="EMBL/GenBank/DDBJ databases">
        <title>Genome Sequence of Boeremia exigua.</title>
        <authorList>
            <person name="Buettner E."/>
        </authorList>
    </citation>
    <scope>NUCLEOTIDE SEQUENCE</scope>
    <source>
        <strain evidence="1">CU02</strain>
    </source>
</reference>
<keyword evidence="2" id="KW-1185">Reference proteome</keyword>
<accession>A0ACC2I8B1</accession>
<name>A0ACC2I8B1_9PLEO</name>
<proteinExistence type="predicted"/>
<protein>
    <submittedName>
        <fullName evidence="1">Uncharacterized protein</fullName>
    </submittedName>
</protein>
<evidence type="ECO:0000313" key="1">
    <source>
        <dbReference type="EMBL" id="KAJ8111415.1"/>
    </source>
</evidence>